<name>A0A136IVG6_9PEZI</name>
<accession>A0A136IVG6</accession>
<evidence type="ECO:0008006" key="4">
    <source>
        <dbReference type="Google" id="ProtNLM"/>
    </source>
</evidence>
<organism evidence="2 3">
    <name type="scientific">Microdochium bolleyi</name>
    <dbReference type="NCBI Taxonomy" id="196109"/>
    <lineage>
        <taxon>Eukaryota</taxon>
        <taxon>Fungi</taxon>
        <taxon>Dikarya</taxon>
        <taxon>Ascomycota</taxon>
        <taxon>Pezizomycotina</taxon>
        <taxon>Sordariomycetes</taxon>
        <taxon>Xylariomycetidae</taxon>
        <taxon>Xylariales</taxon>
        <taxon>Microdochiaceae</taxon>
        <taxon>Microdochium</taxon>
    </lineage>
</organism>
<dbReference type="OrthoDB" id="4729230at2759"/>
<keyword evidence="3" id="KW-1185">Reference proteome</keyword>
<dbReference type="STRING" id="196109.A0A136IVG6"/>
<keyword evidence="1" id="KW-0812">Transmembrane</keyword>
<keyword evidence="1" id="KW-0472">Membrane</keyword>
<evidence type="ECO:0000313" key="2">
    <source>
        <dbReference type="EMBL" id="KXJ88888.1"/>
    </source>
</evidence>
<dbReference type="InParanoid" id="A0A136IVG6"/>
<proteinExistence type="predicted"/>
<dbReference type="EMBL" id="KQ964257">
    <property type="protein sequence ID" value="KXJ88888.1"/>
    <property type="molecule type" value="Genomic_DNA"/>
</dbReference>
<sequence>MTKLTKDAAADILSHLLNTLEYPPQERHRRRYSSLVSGNEKALQEYLFSCIQPEVFETFNQSALPSWASLRKLNEKKAPPADTAGVYVNIIRGTDGYDRMYVGQTGRLSQRIKQHMNFRYRRDNKSLHYHAVEHSSWNNFIILATTPPPSGSQPAWLRGNGLELVLNILEMWCALMFRTLPRSTLEDWLPEKTLTNGNVQWYGLNLALPLDQGVPESTPREDFGAAMRSSPDPLARNYANGAGYMPKAIPHPAQPDAASVTDQPALAASTVALFAFAVGFFAGSLWAKK</sequence>
<dbReference type="Proteomes" id="UP000070501">
    <property type="component" value="Unassembled WGS sequence"/>
</dbReference>
<feature type="transmembrane region" description="Helical" evidence="1">
    <location>
        <begin position="265"/>
        <end position="287"/>
    </location>
</feature>
<gene>
    <name evidence="2" type="ORF">Micbo1qcDRAFT_166318</name>
</gene>
<evidence type="ECO:0000256" key="1">
    <source>
        <dbReference type="SAM" id="Phobius"/>
    </source>
</evidence>
<evidence type="ECO:0000313" key="3">
    <source>
        <dbReference type="Proteomes" id="UP000070501"/>
    </source>
</evidence>
<reference evidence="3" key="1">
    <citation type="submission" date="2016-02" db="EMBL/GenBank/DDBJ databases">
        <title>Draft genome sequence of Microdochium bolleyi, a fungal endophyte of beachgrass.</title>
        <authorList>
            <consortium name="DOE Joint Genome Institute"/>
            <person name="David A.S."/>
            <person name="May G."/>
            <person name="Haridas S."/>
            <person name="Lim J."/>
            <person name="Wang M."/>
            <person name="Labutti K."/>
            <person name="Lipzen A."/>
            <person name="Barry K."/>
            <person name="Grigoriev I.V."/>
        </authorList>
    </citation>
    <scope>NUCLEOTIDE SEQUENCE [LARGE SCALE GENOMIC DNA]</scope>
    <source>
        <strain evidence="3">J235TASD1</strain>
    </source>
</reference>
<dbReference type="AlphaFoldDB" id="A0A136IVG6"/>
<protein>
    <recommendedName>
        <fullName evidence="4">GIY-YIG domain-containing protein</fullName>
    </recommendedName>
</protein>
<keyword evidence="1" id="KW-1133">Transmembrane helix</keyword>